<evidence type="ECO:0000256" key="1">
    <source>
        <dbReference type="SAM" id="Phobius"/>
    </source>
</evidence>
<keyword evidence="4" id="KW-1185">Reference proteome</keyword>
<accession>A0A5C4RQX9</accession>
<feature type="transmembrane region" description="Helical" evidence="1">
    <location>
        <begin position="67"/>
        <end position="86"/>
    </location>
</feature>
<feature type="transmembrane region" description="Helical" evidence="1">
    <location>
        <begin position="98"/>
        <end position="117"/>
    </location>
</feature>
<gene>
    <name evidence="3" type="ORF">E1B00_13000</name>
</gene>
<dbReference type="AlphaFoldDB" id="A0A5C4RQX9"/>
<evidence type="ECO:0000313" key="3">
    <source>
        <dbReference type="EMBL" id="TNJ33211.1"/>
    </source>
</evidence>
<comment type="caution">
    <text evidence="3">The sequence shown here is derived from an EMBL/GenBank/DDBJ whole genome shotgun (WGS) entry which is preliminary data.</text>
</comment>
<organism evidence="3 4">
    <name type="scientific">Arenimonas terrae</name>
    <dbReference type="NCBI Taxonomy" id="2546226"/>
    <lineage>
        <taxon>Bacteria</taxon>
        <taxon>Pseudomonadati</taxon>
        <taxon>Pseudomonadota</taxon>
        <taxon>Gammaproteobacteria</taxon>
        <taxon>Lysobacterales</taxon>
        <taxon>Lysobacteraceae</taxon>
        <taxon>Arenimonas</taxon>
    </lineage>
</organism>
<dbReference type="OrthoDB" id="6058642at2"/>
<evidence type="ECO:0000313" key="4">
    <source>
        <dbReference type="Proteomes" id="UP000305760"/>
    </source>
</evidence>
<dbReference type="EMBL" id="SMDR01000003">
    <property type="protein sequence ID" value="TNJ33211.1"/>
    <property type="molecule type" value="Genomic_DNA"/>
</dbReference>
<protein>
    <recommendedName>
        <fullName evidence="2">DUF6249 domain-containing protein</fullName>
    </recommendedName>
</protein>
<feature type="transmembrane region" description="Helical" evidence="1">
    <location>
        <begin position="6"/>
        <end position="27"/>
    </location>
</feature>
<feature type="domain" description="DUF6249" evidence="2">
    <location>
        <begin position="8"/>
        <end position="118"/>
    </location>
</feature>
<evidence type="ECO:0000259" key="2">
    <source>
        <dbReference type="Pfam" id="PF19762"/>
    </source>
</evidence>
<keyword evidence="1" id="KW-0472">Membrane</keyword>
<keyword evidence="1" id="KW-1133">Transmembrane helix</keyword>
<proteinExistence type="predicted"/>
<dbReference type="RefSeq" id="WP_139449456.1">
    <property type="nucleotide sequence ID" value="NZ_SMDR01000003.1"/>
</dbReference>
<dbReference type="Pfam" id="PF19762">
    <property type="entry name" value="DUF6249"/>
    <property type="match status" value="1"/>
</dbReference>
<dbReference type="Proteomes" id="UP000305760">
    <property type="component" value="Unassembled WGS sequence"/>
</dbReference>
<keyword evidence="1" id="KW-0812">Transmembrane</keyword>
<name>A0A5C4RQX9_9GAMM</name>
<reference evidence="3 4" key="1">
    <citation type="submission" date="2019-03" db="EMBL/GenBank/DDBJ databases">
        <title>Arenimonas daejeonensis sp. nov., isolated from compost.</title>
        <authorList>
            <person name="Jeon C.O."/>
        </authorList>
    </citation>
    <scope>NUCLEOTIDE SEQUENCE [LARGE SCALE GENOMIC DNA]</scope>
    <source>
        <strain evidence="3 4">R29</strain>
    </source>
</reference>
<sequence length="125" mass="13613">MEILPVLIIPFAIMLPPVLITALVLRYRRARAEMRYRFLLQLAEAGAALPATLPGEPAPQDNDRRRALVLLAGGVGLALMLVALPIEFPRGHPVAQLWGLGILPVMLGLGYLCNWHLSHRGSAHG</sequence>
<dbReference type="InterPro" id="IPR046216">
    <property type="entry name" value="DUF6249"/>
</dbReference>